<sequence length="180" mass="20461">MPAPTGANSANHTCFCCAHFRGLIGTKANCGHPRLSPTHDAPETGCKRWSFAAGADRDIWTCEDWPVNASREVPGYVDAPRNRFRAPLSGADIRRLYDFPGESWDDVRASIAKLAWEIGRERDFNCRRRHALLAMAQEPKTPLQTRIYLRRLAQRMLEDPGVREEIERQTMMDAITHRGE</sequence>
<organism evidence="1 2">
    <name type="scientific">Achromobacter ruhlandii</name>
    <dbReference type="NCBI Taxonomy" id="72557"/>
    <lineage>
        <taxon>Bacteria</taxon>
        <taxon>Pseudomonadati</taxon>
        <taxon>Pseudomonadota</taxon>
        <taxon>Betaproteobacteria</taxon>
        <taxon>Burkholderiales</taxon>
        <taxon>Alcaligenaceae</taxon>
        <taxon>Achromobacter</taxon>
    </lineage>
</organism>
<name>A0A848N6Y9_9BURK</name>
<evidence type="ECO:0000313" key="2">
    <source>
        <dbReference type="Proteomes" id="UP000542405"/>
    </source>
</evidence>
<comment type="caution">
    <text evidence="1">The sequence shown here is derived from an EMBL/GenBank/DDBJ whole genome shotgun (WGS) entry which is preliminary data.</text>
</comment>
<dbReference type="AlphaFoldDB" id="A0A848N6Y9"/>
<proteinExistence type="predicted"/>
<dbReference type="Proteomes" id="UP000542405">
    <property type="component" value="Unassembled WGS sequence"/>
</dbReference>
<dbReference type="EMBL" id="JABBZE010000001">
    <property type="protein sequence ID" value="NMU88288.1"/>
    <property type="molecule type" value="Genomic_DNA"/>
</dbReference>
<reference evidence="1 2" key="1">
    <citation type="submission" date="2020-04" db="EMBL/GenBank/DDBJ databases">
        <title>Achromobacter ruhlandii genome sequencing and assembly.</title>
        <authorList>
            <person name="Martins R.C.R."/>
            <person name="Perdigao-Neto L.V."/>
            <person name="Levin A.S.S."/>
            <person name="Costa S.F."/>
        </authorList>
    </citation>
    <scope>NUCLEOTIDE SEQUENCE [LARGE SCALE GENOMIC DNA]</scope>
    <source>
        <strain evidence="1 2">9035ralo</strain>
    </source>
</reference>
<accession>A0A848N6Y9</accession>
<evidence type="ECO:0000313" key="1">
    <source>
        <dbReference type="EMBL" id="NMU88288.1"/>
    </source>
</evidence>
<dbReference type="RefSeq" id="WP_169535585.1">
    <property type="nucleotide sequence ID" value="NZ_JABBZE010000001.1"/>
</dbReference>
<gene>
    <name evidence="1" type="ORF">HGQ98_00080</name>
</gene>
<protein>
    <submittedName>
        <fullName evidence="1">Uncharacterized protein</fullName>
    </submittedName>
</protein>